<keyword evidence="9" id="KW-1185">Reference proteome</keyword>
<dbReference type="GO" id="GO:0046983">
    <property type="term" value="F:protein dimerization activity"/>
    <property type="evidence" value="ECO:0007669"/>
    <property type="project" value="InterPro"/>
</dbReference>
<evidence type="ECO:0000259" key="7">
    <source>
        <dbReference type="PROSITE" id="PS50888"/>
    </source>
</evidence>
<name>A0A2I0A4E8_9ASPA</name>
<protein>
    <submittedName>
        <fullName evidence="8">Transcription factor bHLH74</fullName>
    </submittedName>
</protein>
<evidence type="ECO:0000256" key="2">
    <source>
        <dbReference type="ARBA" id="ARBA00005510"/>
    </source>
</evidence>
<evidence type="ECO:0000313" key="8">
    <source>
        <dbReference type="EMBL" id="PKA50417.1"/>
    </source>
</evidence>
<comment type="subcellular location">
    <subcellularLocation>
        <location evidence="1">Nucleus</location>
    </subcellularLocation>
</comment>
<evidence type="ECO:0000313" key="9">
    <source>
        <dbReference type="Proteomes" id="UP000236161"/>
    </source>
</evidence>
<organism evidence="8 9">
    <name type="scientific">Apostasia shenzhenica</name>
    <dbReference type="NCBI Taxonomy" id="1088818"/>
    <lineage>
        <taxon>Eukaryota</taxon>
        <taxon>Viridiplantae</taxon>
        <taxon>Streptophyta</taxon>
        <taxon>Embryophyta</taxon>
        <taxon>Tracheophyta</taxon>
        <taxon>Spermatophyta</taxon>
        <taxon>Magnoliopsida</taxon>
        <taxon>Liliopsida</taxon>
        <taxon>Asparagales</taxon>
        <taxon>Orchidaceae</taxon>
        <taxon>Apostasioideae</taxon>
        <taxon>Apostasia</taxon>
    </lineage>
</organism>
<dbReference type="Proteomes" id="UP000236161">
    <property type="component" value="Unassembled WGS sequence"/>
</dbReference>
<accession>A0A2I0A4E8</accession>
<dbReference type="PROSITE" id="PS50888">
    <property type="entry name" value="BHLH"/>
    <property type="match status" value="1"/>
</dbReference>
<dbReference type="STRING" id="1088818.A0A2I0A4E8"/>
<feature type="domain" description="BHLH" evidence="7">
    <location>
        <begin position="191"/>
        <end position="254"/>
    </location>
</feature>
<dbReference type="GO" id="GO:0003700">
    <property type="term" value="F:DNA-binding transcription factor activity"/>
    <property type="evidence" value="ECO:0007669"/>
    <property type="project" value="TreeGrafter"/>
</dbReference>
<evidence type="ECO:0000256" key="6">
    <source>
        <dbReference type="SAM" id="MobiDB-lite"/>
    </source>
</evidence>
<dbReference type="InterPro" id="IPR011598">
    <property type="entry name" value="bHLH_dom"/>
</dbReference>
<dbReference type="GO" id="GO:0005634">
    <property type="term" value="C:nucleus"/>
    <property type="evidence" value="ECO:0007669"/>
    <property type="project" value="UniProtKB-SubCell"/>
</dbReference>
<evidence type="ECO:0000256" key="3">
    <source>
        <dbReference type="ARBA" id="ARBA00023015"/>
    </source>
</evidence>
<dbReference type="OrthoDB" id="1609391at2759"/>
<proteinExistence type="inferred from homology"/>
<evidence type="ECO:0000256" key="4">
    <source>
        <dbReference type="ARBA" id="ARBA00023163"/>
    </source>
</evidence>
<evidence type="ECO:0000256" key="5">
    <source>
        <dbReference type="ARBA" id="ARBA00023242"/>
    </source>
</evidence>
<dbReference type="Gene3D" id="4.10.280.10">
    <property type="entry name" value="Helix-loop-helix DNA-binding domain"/>
    <property type="match status" value="1"/>
</dbReference>
<dbReference type="AlphaFoldDB" id="A0A2I0A4E8"/>
<dbReference type="PANTHER" id="PTHR12565:SF184">
    <property type="entry name" value="BHLH TRANSCRIPTION FACTOR"/>
    <property type="match status" value="1"/>
</dbReference>
<keyword evidence="5" id="KW-0539">Nucleus</keyword>
<keyword evidence="3" id="KW-0805">Transcription regulation</keyword>
<dbReference type="InterPro" id="IPR024097">
    <property type="entry name" value="bHLH_ZIP_TF"/>
</dbReference>
<dbReference type="PANTHER" id="PTHR12565">
    <property type="entry name" value="STEROL REGULATORY ELEMENT-BINDING PROTEIN"/>
    <property type="match status" value="1"/>
</dbReference>
<feature type="region of interest" description="Disordered" evidence="6">
    <location>
        <begin position="101"/>
        <end position="170"/>
    </location>
</feature>
<comment type="similarity">
    <text evidence="2">Belongs to the bHLH protein family.</text>
</comment>
<evidence type="ECO:0000256" key="1">
    <source>
        <dbReference type="ARBA" id="ARBA00004123"/>
    </source>
</evidence>
<sequence>MATPRSSANVNEEFFLTDWNALISSDKILEISGSSNLSSYNARSLPSNDSMGEKIMRPCFNNQSFPDEMESSFDLSAACQIHVSLSHSDFTLTNSCCIERKHKGKKRKTVSESGRVLPQSPSPKNAEGKEQSNVSPESSKSSREREEMKQIAEVSPGLSSSKSAAKQAQLISHDSDALKEEYIHIRAKRGQATNSHSLAERVRREKISERMRVLQNLVPGCSKFLSMKLAAVNPELNFDNPHIFPKDINVLGEAANPGRAPEFKTPNPHLHGVGQIEPEILMATAIHQLCSMAQTPNVWDEELQSAVQMGFIPQSPSSDG</sequence>
<dbReference type="SUPFAM" id="SSF47459">
    <property type="entry name" value="HLH, helix-loop-helix DNA-binding domain"/>
    <property type="match status" value="1"/>
</dbReference>
<dbReference type="InterPro" id="IPR036638">
    <property type="entry name" value="HLH_DNA-bd_sf"/>
</dbReference>
<reference evidence="8 9" key="1">
    <citation type="journal article" date="2017" name="Nature">
        <title>The Apostasia genome and the evolution of orchids.</title>
        <authorList>
            <person name="Zhang G.Q."/>
            <person name="Liu K.W."/>
            <person name="Li Z."/>
            <person name="Lohaus R."/>
            <person name="Hsiao Y.Y."/>
            <person name="Niu S.C."/>
            <person name="Wang J.Y."/>
            <person name="Lin Y.C."/>
            <person name="Xu Q."/>
            <person name="Chen L.J."/>
            <person name="Yoshida K."/>
            <person name="Fujiwara S."/>
            <person name="Wang Z.W."/>
            <person name="Zhang Y.Q."/>
            <person name="Mitsuda N."/>
            <person name="Wang M."/>
            <person name="Liu G.H."/>
            <person name="Pecoraro L."/>
            <person name="Huang H.X."/>
            <person name="Xiao X.J."/>
            <person name="Lin M."/>
            <person name="Wu X.Y."/>
            <person name="Wu W.L."/>
            <person name="Chen Y.Y."/>
            <person name="Chang S.B."/>
            <person name="Sakamoto S."/>
            <person name="Ohme-Takagi M."/>
            <person name="Yagi M."/>
            <person name="Zeng S.J."/>
            <person name="Shen C.Y."/>
            <person name="Yeh C.M."/>
            <person name="Luo Y.B."/>
            <person name="Tsai W.C."/>
            <person name="Van de Peer Y."/>
            <person name="Liu Z.J."/>
        </authorList>
    </citation>
    <scope>NUCLEOTIDE SEQUENCE [LARGE SCALE GENOMIC DNA]</scope>
    <source>
        <strain evidence="9">cv. Shenzhen</strain>
        <tissue evidence="8">Stem</tissue>
    </source>
</reference>
<gene>
    <name evidence="8" type="primary">BHLH74</name>
    <name evidence="8" type="ORF">AXF42_Ash013506</name>
</gene>
<feature type="compositionally biased region" description="Basic and acidic residues" evidence="6">
    <location>
        <begin position="140"/>
        <end position="150"/>
    </location>
</feature>
<feature type="compositionally biased region" description="Low complexity" evidence="6">
    <location>
        <begin position="159"/>
        <end position="169"/>
    </location>
</feature>
<keyword evidence="4" id="KW-0804">Transcription</keyword>
<dbReference type="EMBL" id="KZ452026">
    <property type="protein sequence ID" value="PKA50417.1"/>
    <property type="molecule type" value="Genomic_DNA"/>
</dbReference>